<reference evidence="15 16" key="1">
    <citation type="submission" date="2021-12" db="EMBL/GenBank/DDBJ databases">
        <title>Mucilaginibacter roseus genome.</title>
        <authorList>
            <person name="Ferreira J.R."/>
            <person name="Newman J.D."/>
        </authorList>
    </citation>
    <scope>NUCLEOTIDE SEQUENCE [LARGE SCALE GENOMIC DNA]</scope>
    <source>
        <strain evidence="15 16">LMG 28454</strain>
    </source>
</reference>
<evidence type="ECO:0000259" key="14">
    <source>
        <dbReference type="Pfam" id="PF17900"/>
    </source>
</evidence>
<feature type="domain" description="Peptidase M1 membrane alanine aminopeptidase" evidence="13">
    <location>
        <begin position="241"/>
        <end position="438"/>
    </location>
</feature>
<evidence type="ECO:0000256" key="11">
    <source>
        <dbReference type="ARBA" id="ARBA00023049"/>
    </source>
</evidence>
<dbReference type="InterPro" id="IPR050344">
    <property type="entry name" value="Peptidase_M1_aminopeptidases"/>
</dbReference>
<proteinExistence type="inferred from homology"/>
<dbReference type="Proteomes" id="UP001199919">
    <property type="component" value="Unassembled WGS sequence"/>
</dbReference>
<organism evidence="15 16">
    <name type="scientific">Mucilaginibacter roseus</name>
    <dbReference type="NCBI Taxonomy" id="1528868"/>
    <lineage>
        <taxon>Bacteria</taxon>
        <taxon>Pseudomonadati</taxon>
        <taxon>Bacteroidota</taxon>
        <taxon>Sphingobacteriia</taxon>
        <taxon>Sphingobacteriales</taxon>
        <taxon>Sphingobacteriaceae</taxon>
        <taxon>Mucilaginibacter</taxon>
    </lineage>
</organism>
<dbReference type="SUPFAM" id="SSF63737">
    <property type="entry name" value="Leukotriene A4 hydrolase N-terminal domain"/>
    <property type="match status" value="1"/>
</dbReference>
<gene>
    <name evidence="15" type="ORF">LT679_12025</name>
</gene>
<keyword evidence="7" id="KW-0645">Protease</keyword>
<comment type="caution">
    <text evidence="15">The sequence shown here is derived from an EMBL/GenBank/DDBJ whole genome shotgun (WGS) entry which is preliminary data.</text>
</comment>
<evidence type="ECO:0000256" key="5">
    <source>
        <dbReference type="ARBA" id="ARBA00015611"/>
    </source>
</evidence>
<dbReference type="EMBL" id="JAJPWV010000003">
    <property type="protein sequence ID" value="MCD8741333.1"/>
    <property type="molecule type" value="Genomic_DNA"/>
</dbReference>
<keyword evidence="10" id="KW-0862">Zinc</keyword>
<keyword evidence="16" id="KW-1185">Reference proteome</keyword>
<keyword evidence="8" id="KW-0479">Metal-binding</keyword>
<evidence type="ECO:0000256" key="7">
    <source>
        <dbReference type="ARBA" id="ARBA00022670"/>
    </source>
</evidence>
<dbReference type="PRINTS" id="PR00756">
    <property type="entry name" value="ALADIPTASE"/>
</dbReference>
<comment type="cofactor">
    <cofactor evidence="2">
        <name>Zn(2+)</name>
        <dbReference type="ChEBI" id="CHEBI:29105"/>
    </cofactor>
</comment>
<feature type="chain" id="PRO_5046623423" description="Aminopeptidase N" evidence="12">
    <location>
        <begin position="20"/>
        <end position="527"/>
    </location>
</feature>
<evidence type="ECO:0000256" key="10">
    <source>
        <dbReference type="ARBA" id="ARBA00022833"/>
    </source>
</evidence>
<dbReference type="InterPro" id="IPR045357">
    <property type="entry name" value="Aminopeptidase_N-like_N"/>
</dbReference>
<keyword evidence="6" id="KW-0031">Aminopeptidase</keyword>
<dbReference type="EC" id="3.4.11.2" evidence="4"/>
<evidence type="ECO:0000313" key="15">
    <source>
        <dbReference type="EMBL" id="MCD8741333.1"/>
    </source>
</evidence>
<dbReference type="RefSeq" id="WP_232177839.1">
    <property type="nucleotide sequence ID" value="NZ_JAJPWV010000003.1"/>
</dbReference>
<keyword evidence="9" id="KW-0378">Hydrolase</keyword>
<evidence type="ECO:0000256" key="12">
    <source>
        <dbReference type="SAM" id="SignalP"/>
    </source>
</evidence>
<sequence>MHKYLLSLALLAVYAKANAQALVPAVDVQHYTFNITLNDQDDVIKGQADLQLSLCRDVNSVTFDLDGKAANGKGMQVLAVTEGGKKLNFTHTDDKLIIKTAAKSGTNHTYHVTYSGIPADGLIISKNKYGDRTFFGDNWLHRAQKWLPCVDDVADKAGVDFIVNAPAHYSVVANGLKISEKQSGDIKTTHWHEDVPVSTKVMVIGVADFAISTPEFINQVPVNAYTFKQDKSNGFKAYACAPEILNFYNQQIGPYAYKKLANVQSKTVFGGMENASNIFYYENSVDDRAIEALVAHEVAHQWFGDAATESDVAHVWLSEGFATYFTHYYHEHKYGIDSLKKRMMVDRTGIFAFEKERMTPVVDQTKEKADITLLNNNSYQKASWVLYMLRHKLGDEKFMKGIRTYYSTYKNGNAGTENFRDVMEKASGQNLEQFFKQWLYTAGHPKLRISYETDKTNHGIHLHIEQLQKYVYQLSVDLKVGSTRFTADMRDKTLDLNIAAPTEAGELVADPDVRLLAEYEIVKEKTK</sequence>
<evidence type="ECO:0000256" key="9">
    <source>
        <dbReference type="ARBA" id="ARBA00022801"/>
    </source>
</evidence>
<dbReference type="Gene3D" id="1.10.390.10">
    <property type="entry name" value="Neutral Protease Domain 2"/>
    <property type="match status" value="1"/>
</dbReference>
<evidence type="ECO:0000256" key="6">
    <source>
        <dbReference type="ARBA" id="ARBA00022438"/>
    </source>
</evidence>
<dbReference type="InterPro" id="IPR001930">
    <property type="entry name" value="Peptidase_M1"/>
</dbReference>
<accession>A0ABS8U5L7</accession>
<dbReference type="InterPro" id="IPR042097">
    <property type="entry name" value="Aminopeptidase_N-like_N_sf"/>
</dbReference>
<feature type="domain" description="Aminopeptidase N-like N-terminal" evidence="14">
    <location>
        <begin position="29"/>
        <end position="199"/>
    </location>
</feature>
<evidence type="ECO:0000256" key="1">
    <source>
        <dbReference type="ARBA" id="ARBA00000098"/>
    </source>
</evidence>
<evidence type="ECO:0000256" key="8">
    <source>
        <dbReference type="ARBA" id="ARBA00022723"/>
    </source>
</evidence>
<comment type="similarity">
    <text evidence="3">Belongs to the peptidase M1 family.</text>
</comment>
<evidence type="ECO:0000256" key="3">
    <source>
        <dbReference type="ARBA" id="ARBA00010136"/>
    </source>
</evidence>
<keyword evidence="12" id="KW-0732">Signal</keyword>
<dbReference type="SUPFAM" id="SSF55486">
    <property type="entry name" value="Metalloproteases ('zincins'), catalytic domain"/>
    <property type="match status" value="1"/>
</dbReference>
<dbReference type="CDD" id="cd09603">
    <property type="entry name" value="M1_APN_like"/>
    <property type="match status" value="1"/>
</dbReference>
<evidence type="ECO:0000256" key="4">
    <source>
        <dbReference type="ARBA" id="ARBA00012564"/>
    </source>
</evidence>
<evidence type="ECO:0000256" key="2">
    <source>
        <dbReference type="ARBA" id="ARBA00001947"/>
    </source>
</evidence>
<dbReference type="PANTHER" id="PTHR11533">
    <property type="entry name" value="PROTEASE M1 ZINC METALLOPROTEASE"/>
    <property type="match status" value="1"/>
</dbReference>
<dbReference type="Pfam" id="PF17900">
    <property type="entry name" value="Peptidase_M1_N"/>
    <property type="match status" value="1"/>
</dbReference>
<keyword evidence="11" id="KW-0482">Metalloprotease</keyword>
<dbReference type="InterPro" id="IPR027268">
    <property type="entry name" value="Peptidase_M4/M1_CTD_sf"/>
</dbReference>
<evidence type="ECO:0000259" key="13">
    <source>
        <dbReference type="Pfam" id="PF01433"/>
    </source>
</evidence>
<dbReference type="PANTHER" id="PTHR11533:SF174">
    <property type="entry name" value="PUROMYCIN-SENSITIVE AMINOPEPTIDASE-RELATED"/>
    <property type="match status" value="1"/>
</dbReference>
<protein>
    <recommendedName>
        <fullName evidence="5">Aminopeptidase N</fullName>
        <ecNumber evidence="4">3.4.11.2</ecNumber>
    </recommendedName>
</protein>
<dbReference type="InterPro" id="IPR014782">
    <property type="entry name" value="Peptidase_M1_dom"/>
</dbReference>
<evidence type="ECO:0000313" key="16">
    <source>
        <dbReference type="Proteomes" id="UP001199919"/>
    </source>
</evidence>
<comment type="catalytic activity">
    <reaction evidence="1">
        <text>Release of an N-terminal amino acid, Xaa-|-Yaa- from a peptide, amide or arylamide. Xaa is preferably Ala, but may be most amino acids including Pro (slow action). When a terminal hydrophobic residue is followed by a prolyl residue, the two may be released as an intact Xaa-Pro dipeptide.</text>
        <dbReference type="EC" id="3.4.11.2"/>
    </reaction>
</comment>
<name>A0ABS8U5L7_9SPHI</name>
<dbReference type="Gene3D" id="2.60.40.1730">
    <property type="entry name" value="tricorn interacting facor f3 domain"/>
    <property type="match status" value="1"/>
</dbReference>
<dbReference type="Pfam" id="PF01433">
    <property type="entry name" value="Peptidase_M1"/>
    <property type="match status" value="1"/>
</dbReference>
<feature type="signal peptide" evidence="12">
    <location>
        <begin position="1"/>
        <end position="19"/>
    </location>
</feature>